<proteinExistence type="predicted"/>
<accession>A0A6J5REN6</accession>
<reference evidence="1" key="1">
    <citation type="submission" date="2020-05" db="EMBL/GenBank/DDBJ databases">
        <authorList>
            <person name="Chiriac C."/>
            <person name="Salcher M."/>
            <person name="Ghai R."/>
            <person name="Kavagutti S V."/>
        </authorList>
    </citation>
    <scope>NUCLEOTIDE SEQUENCE</scope>
</reference>
<organism evidence="1">
    <name type="scientific">uncultured Caudovirales phage</name>
    <dbReference type="NCBI Taxonomy" id="2100421"/>
    <lineage>
        <taxon>Viruses</taxon>
        <taxon>Duplodnaviria</taxon>
        <taxon>Heunggongvirae</taxon>
        <taxon>Uroviricota</taxon>
        <taxon>Caudoviricetes</taxon>
        <taxon>Peduoviridae</taxon>
        <taxon>Maltschvirus</taxon>
        <taxon>Maltschvirus maltsch</taxon>
    </lineage>
</organism>
<name>A0A6J5REN6_9CAUD</name>
<protein>
    <submittedName>
        <fullName evidence="1">Uncharacterized protein</fullName>
    </submittedName>
</protein>
<gene>
    <name evidence="1" type="ORF">UFOVP1196_29</name>
</gene>
<sequence length="70" mass="7530">MTFTFSTLNGDRITRLSLSRAHAHLESFAQENGLQLHIHQGSWAGTTASVAHTGDTLMGAVASVTPERTH</sequence>
<dbReference type="EMBL" id="LR797148">
    <property type="protein sequence ID" value="CAB4190064.1"/>
    <property type="molecule type" value="Genomic_DNA"/>
</dbReference>
<evidence type="ECO:0000313" key="1">
    <source>
        <dbReference type="EMBL" id="CAB4190064.1"/>
    </source>
</evidence>